<sequence>MQDDTDRRLLRLLQETPDLTTSELADCAGLTAMRCARRLARLEDAGVLRGQRAVIDWKALGFEVAVSLRVTLDKTQPRAFDEFLARAREVAEVIEIQTFLGRVDVRLQLVARDLEHYRAVYRERILALPHIADIESLMTVSVVKSDEKLPL</sequence>
<dbReference type="CDD" id="cd00090">
    <property type="entry name" value="HTH_ARSR"/>
    <property type="match status" value="1"/>
</dbReference>
<gene>
    <name evidence="5" type="ORF">FHS00_001792</name>
</gene>
<keyword evidence="2" id="KW-0238">DNA-binding</keyword>
<dbReference type="PANTHER" id="PTHR30154:SF34">
    <property type="entry name" value="TRANSCRIPTIONAL REGULATOR AZLB"/>
    <property type="match status" value="1"/>
</dbReference>
<dbReference type="Gene3D" id="1.10.10.10">
    <property type="entry name" value="Winged helix-like DNA-binding domain superfamily/Winged helix DNA-binding domain"/>
    <property type="match status" value="1"/>
</dbReference>
<dbReference type="PANTHER" id="PTHR30154">
    <property type="entry name" value="LEUCINE-RESPONSIVE REGULATORY PROTEIN"/>
    <property type="match status" value="1"/>
</dbReference>
<dbReference type="PROSITE" id="PS50956">
    <property type="entry name" value="HTH_ASNC_2"/>
    <property type="match status" value="1"/>
</dbReference>
<keyword evidence="3" id="KW-0804">Transcription</keyword>
<dbReference type="SUPFAM" id="SSF46785">
    <property type="entry name" value="Winged helix' DNA-binding domain"/>
    <property type="match status" value="1"/>
</dbReference>
<keyword evidence="6" id="KW-1185">Reference proteome</keyword>
<dbReference type="Gene3D" id="3.30.70.920">
    <property type="match status" value="1"/>
</dbReference>
<dbReference type="Pfam" id="PF13412">
    <property type="entry name" value="HTH_24"/>
    <property type="match status" value="1"/>
</dbReference>
<dbReference type="InterPro" id="IPR036388">
    <property type="entry name" value="WH-like_DNA-bd_sf"/>
</dbReference>
<evidence type="ECO:0000313" key="6">
    <source>
        <dbReference type="Proteomes" id="UP000576152"/>
    </source>
</evidence>
<feature type="domain" description="HTH asnC-type" evidence="4">
    <location>
        <begin position="1"/>
        <end position="63"/>
    </location>
</feature>
<dbReference type="InterPro" id="IPR011991">
    <property type="entry name" value="ArsR-like_HTH"/>
</dbReference>
<dbReference type="InterPro" id="IPR000485">
    <property type="entry name" value="AsnC-type_HTH_dom"/>
</dbReference>
<dbReference type="Pfam" id="PF01037">
    <property type="entry name" value="AsnC_trans_reg"/>
    <property type="match status" value="1"/>
</dbReference>
<dbReference type="PRINTS" id="PR00033">
    <property type="entry name" value="HTHASNC"/>
</dbReference>
<organism evidence="5 6">
    <name type="scientific">Limimaricola variabilis</name>
    <dbReference type="NCBI Taxonomy" id="1492771"/>
    <lineage>
        <taxon>Bacteria</taxon>
        <taxon>Pseudomonadati</taxon>
        <taxon>Pseudomonadota</taxon>
        <taxon>Alphaproteobacteria</taxon>
        <taxon>Rhodobacterales</taxon>
        <taxon>Paracoccaceae</taxon>
        <taxon>Limimaricola</taxon>
    </lineage>
</organism>
<comment type="caution">
    <text evidence="5">The sequence shown here is derived from an EMBL/GenBank/DDBJ whole genome shotgun (WGS) entry which is preliminary data.</text>
</comment>
<protein>
    <submittedName>
        <fullName evidence="5">Lrp/AsnC family transcriptional regulator</fullName>
    </submittedName>
</protein>
<evidence type="ECO:0000259" key="4">
    <source>
        <dbReference type="PROSITE" id="PS50956"/>
    </source>
</evidence>
<dbReference type="InterPro" id="IPR036390">
    <property type="entry name" value="WH_DNA-bd_sf"/>
</dbReference>
<evidence type="ECO:0000256" key="2">
    <source>
        <dbReference type="ARBA" id="ARBA00023125"/>
    </source>
</evidence>
<dbReference type="SUPFAM" id="SSF54909">
    <property type="entry name" value="Dimeric alpha+beta barrel"/>
    <property type="match status" value="1"/>
</dbReference>
<dbReference type="RefSeq" id="WP_183472035.1">
    <property type="nucleotide sequence ID" value="NZ_JACIBX010000005.1"/>
</dbReference>
<name>A0ABR6HNU2_9RHOB</name>
<dbReference type="InterPro" id="IPR011008">
    <property type="entry name" value="Dimeric_a/b-barrel"/>
</dbReference>
<keyword evidence="1" id="KW-0805">Transcription regulation</keyword>
<reference evidence="5 6" key="1">
    <citation type="submission" date="2020-08" db="EMBL/GenBank/DDBJ databases">
        <title>Genomic Encyclopedia of Type Strains, Phase III (KMG-III): the genomes of soil and plant-associated and newly described type strains.</title>
        <authorList>
            <person name="Whitman W."/>
        </authorList>
    </citation>
    <scope>NUCLEOTIDE SEQUENCE [LARGE SCALE GENOMIC DNA]</scope>
    <source>
        <strain evidence="5 6">CECT 8572</strain>
    </source>
</reference>
<accession>A0ABR6HNU2</accession>
<evidence type="ECO:0000313" key="5">
    <source>
        <dbReference type="EMBL" id="MBB3712215.1"/>
    </source>
</evidence>
<evidence type="ECO:0000256" key="3">
    <source>
        <dbReference type="ARBA" id="ARBA00023163"/>
    </source>
</evidence>
<dbReference type="InterPro" id="IPR019888">
    <property type="entry name" value="Tscrpt_reg_AsnC-like"/>
</dbReference>
<dbReference type="EMBL" id="JACIBX010000005">
    <property type="protein sequence ID" value="MBB3712215.1"/>
    <property type="molecule type" value="Genomic_DNA"/>
</dbReference>
<dbReference type="Proteomes" id="UP000576152">
    <property type="component" value="Unassembled WGS sequence"/>
</dbReference>
<dbReference type="InterPro" id="IPR019887">
    <property type="entry name" value="Tscrpt_reg_AsnC/Lrp_C"/>
</dbReference>
<evidence type="ECO:0000256" key="1">
    <source>
        <dbReference type="ARBA" id="ARBA00023015"/>
    </source>
</evidence>
<dbReference type="SMART" id="SM00344">
    <property type="entry name" value="HTH_ASNC"/>
    <property type="match status" value="1"/>
</dbReference>
<proteinExistence type="predicted"/>